<gene>
    <name evidence="1" type="ORF">CDAR_383421</name>
</gene>
<name>A0AAV4NWV8_9ARAC</name>
<proteinExistence type="predicted"/>
<sequence>MVKTSVILLASGSSHFQMLNHLEVDSREESFSSNLPSSTQSFKRLGGKVLSSGSFRTTWKISWGLRSVLWKTRRVWDVCSRGFSGGFDMDIRGVG</sequence>
<evidence type="ECO:0000313" key="2">
    <source>
        <dbReference type="Proteomes" id="UP001054837"/>
    </source>
</evidence>
<organism evidence="1 2">
    <name type="scientific">Caerostris darwini</name>
    <dbReference type="NCBI Taxonomy" id="1538125"/>
    <lineage>
        <taxon>Eukaryota</taxon>
        <taxon>Metazoa</taxon>
        <taxon>Ecdysozoa</taxon>
        <taxon>Arthropoda</taxon>
        <taxon>Chelicerata</taxon>
        <taxon>Arachnida</taxon>
        <taxon>Araneae</taxon>
        <taxon>Araneomorphae</taxon>
        <taxon>Entelegynae</taxon>
        <taxon>Araneoidea</taxon>
        <taxon>Araneidae</taxon>
        <taxon>Caerostris</taxon>
    </lineage>
</organism>
<dbReference type="Proteomes" id="UP001054837">
    <property type="component" value="Unassembled WGS sequence"/>
</dbReference>
<protein>
    <submittedName>
        <fullName evidence="1">Uncharacterized protein</fullName>
    </submittedName>
</protein>
<accession>A0AAV4NWV8</accession>
<comment type="caution">
    <text evidence="1">The sequence shown here is derived from an EMBL/GenBank/DDBJ whole genome shotgun (WGS) entry which is preliminary data.</text>
</comment>
<evidence type="ECO:0000313" key="1">
    <source>
        <dbReference type="EMBL" id="GIX88894.1"/>
    </source>
</evidence>
<dbReference type="AlphaFoldDB" id="A0AAV4NWV8"/>
<dbReference type="EMBL" id="BPLQ01002109">
    <property type="protein sequence ID" value="GIX88894.1"/>
    <property type="molecule type" value="Genomic_DNA"/>
</dbReference>
<reference evidence="1 2" key="1">
    <citation type="submission" date="2021-06" db="EMBL/GenBank/DDBJ databases">
        <title>Caerostris darwini draft genome.</title>
        <authorList>
            <person name="Kono N."/>
            <person name="Arakawa K."/>
        </authorList>
    </citation>
    <scope>NUCLEOTIDE SEQUENCE [LARGE SCALE GENOMIC DNA]</scope>
</reference>
<keyword evidence="2" id="KW-1185">Reference proteome</keyword>